<name>A0ABR2AXR3_9ROSI</name>
<evidence type="ECO:0000313" key="2">
    <source>
        <dbReference type="Proteomes" id="UP001472677"/>
    </source>
</evidence>
<keyword evidence="2" id="KW-1185">Reference proteome</keyword>
<proteinExistence type="predicted"/>
<comment type="caution">
    <text evidence="1">The sequence shown here is derived from an EMBL/GenBank/DDBJ whole genome shotgun (WGS) entry which is preliminary data.</text>
</comment>
<sequence length="472" mass="51289">MLPREVLLDRFHLRSWDRANLSFACKKHYALSTNSSPAFAIVAAPAFASSKGSGGLERVKRKKTVKQGRRSKESLMLGANQGIGTTQAKDDAKPLALAKATSYAGFFLRRGPLSSFYFRIERSLGACFYSASGTPQQEPKPLLEKKFLKTGKPSISEGLKNKISIKAGVSIGLSLGASTYSPTTVSVWLGCLPVHLGEVAAGKESFIPLEKSSKKTDSILGIGTALRKSISNRTSSGSPIKLPVRHAQHLLISLLEGYTSARRTPLLKRGWAGKFIPEEEGPRVLSLEGKSTLSSRNPERWVHDLKLFPNLLSKSQRPKDPLSTFNYLLNLVWNHYHYTFIVGLAAGLAILPSRRLECSLPAEDPVSPEIFIINATSILLIHGVVFSTSKKYDYPPLVSNVGWLGLLSVARLGGQRALGCGGAILAQPPNLMRHRVRTAGNRSMGGTSNPFAAARLANRTQQARRPLVLEGT</sequence>
<accession>A0ABR2AXR3</accession>
<evidence type="ECO:0000313" key="1">
    <source>
        <dbReference type="EMBL" id="KAK8499074.1"/>
    </source>
</evidence>
<protein>
    <submittedName>
        <fullName evidence="1">Uncharacterized protein</fullName>
    </submittedName>
</protein>
<gene>
    <name evidence="1" type="ORF">V6N12_075924</name>
</gene>
<organism evidence="1 2">
    <name type="scientific">Hibiscus sabdariffa</name>
    <name type="common">roselle</name>
    <dbReference type="NCBI Taxonomy" id="183260"/>
    <lineage>
        <taxon>Eukaryota</taxon>
        <taxon>Viridiplantae</taxon>
        <taxon>Streptophyta</taxon>
        <taxon>Embryophyta</taxon>
        <taxon>Tracheophyta</taxon>
        <taxon>Spermatophyta</taxon>
        <taxon>Magnoliopsida</taxon>
        <taxon>eudicotyledons</taxon>
        <taxon>Gunneridae</taxon>
        <taxon>Pentapetalae</taxon>
        <taxon>rosids</taxon>
        <taxon>malvids</taxon>
        <taxon>Malvales</taxon>
        <taxon>Malvaceae</taxon>
        <taxon>Malvoideae</taxon>
        <taxon>Hibiscus</taxon>
    </lineage>
</organism>
<reference evidence="1 2" key="1">
    <citation type="journal article" date="2024" name="G3 (Bethesda)">
        <title>Genome assembly of Hibiscus sabdariffa L. provides insights into metabolisms of medicinal natural products.</title>
        <authorList>
            <person name="Kim T."/>
        </authorList>
    </citation>
    <scope>NUCLEOTIDE SEQUENCE [LARGE SCALE GENOMIC DNA]</scope>
    <source>
        <strain evidence="1">TK-2024</strain>
        <tissue evidence="1">Old leaves</tissue>
    </source>
</reference>
<dbReference type="Proteomes" id="UP001472677">
    <property type="component" value="Unassembled WGS sequence"/>
</dbReference>
<dbReference type="EMBL" id="JBBPBM010000239">
    <property type="protein sequence ID" value="KAK8499074.1"/>
    <property type="molecule type" value="Genomic_DNA"/>
</dbReference>